<dbReference type="PROSITE" id="PS51352">
    <property type="entry name" value="THIOREDOXIN_2"/>
    <property type="match status" value="1"/>
</dbReference>
<protein>
    <submittedName>
        <fullName evidence="4">Protein DipZ</fullName>
    </submittedName>
</protein>
<keyword evidence="2" id="KW-0812">Transmembrane</keyword>
<reference evidence="4" key="1">
    <citation type="submission" date="2022-12" db="EMBL/GenBank/DDBJ databases">
        <title>Paraconexibacter alkalitolerans sp. nov. and Baekduia alba sp. nov., isolated from soil and emended description of the genera Paraconexibacter (Chun et al., 2020) and Baekduia (An et al., 2020).</title>
        <authorList>
            <person name="Vieira S."/>
            <person name="Huber K.J."/>
            <person name="Geppert A."/>
            <person name="Wolf J."/>
            <person name="Neumann-Schaal M."/>
            <person name="Muesken M."/>
            <person name="Overmann J."/>
        </authorList>
    </citation>
    <scope>NUCLEOTIDE SEQUENCE</scope>
    <source>
        <strain evidence="4">AEG42_29</strain>
    </source>
</reference>
<dbReference type="Gene3D" id="3.40.30.10">
    <property type="entry name" value="Glutaredoxin"/>
    <property type="match status" value="1"/>
</dbReference>
<name>A0AAU7AQW9_9ACTN</name>
<sequence length="601" mass="62422">MLTLLFFAAIAGALTAVTPCVLPVLPGLLSASGTGGRRRPTGVVIGLVTTHFLTIVALATVVEGVGLADGATRTLAILVLAGVGLSLLWPPAMHWIEARLAPLTRLGPRNAGDGFGSGLLVGGALGFVYAPCAGPILAAVISVSATQGATGRTIAVAAAYSIGSAAALFAVAKGGRKLLAGRAAELQRASGAILLATAVLMAADLDTRFQTALANDFPSFLSNPTKGIENSDSVQAGLEKVRGKAKFEARQEEAQAGVTGSGTSPGTGEAAGGGRPANLSDEQAAAVPAKLPVLGTAPELKETGQWFNGQPTTLKRLRGRVVLIDFWTYSCINCIRTFPALRTLDERYRDKGLTIVGVHTPEFGFEKDAGNVADAIKQNKLRYPVVQDNEYGTWDAFGNNAWPGKYLIDAEGKVRYTHLGEGDDAKTEAAVRSLLKEAGASGVDGRAPAPAQVETIAEGVSTEETYLGTERARGFAEEPVDGEHDYTAPATVPTDGFALGGRWKAGPESALALRDAVVKTRFNARKVYLVLASKGDAPRKVQVLLDGEPIAASLAGEDVKGGAATVTGQRLYRLVDVGSVSEHDLELRLAPGVRAFAFTFG</sequence>
<dbReference type="Gene3D" id="2.60.120.260">
    <property type="entry name" value="Galactose-binding domain-like"/>
    <property type="match status" value="1"/>
</dbReference>
<dbReference type="Pfam" id="PF17991">
    <property type="entry name" value="Thioredoxin_10"/>
    <property type="match status" value="1"/>
</dbReference>
<accession>A0AAU7AQW9</accession>
<feature type="compositionally biased region" description="Gly residues" evidence="1">
    <location>
        <begin position="259"/>
        <end position="275"/>
    </location>
</feature>
<dbReference type="InterPro" id="IPR013740">
    <property type="entry name" value="Redoxin"/>
</dbReference>
<evidence type="ECO:0000313" key="4">
    <source>
        <dbReference type="EMBL" id="XAY04036.1"/>
    </source>
</evidence>
<dbReference type="EMBL" id="CP114014">
    <property type="protein sequence ID" value="XAY04036.1"/>
    <property type="molecule type" value="Genomic_DNA"/>
</dbReference>
<dbReference type="InterPro" id="IPR041017">
    <property type="entry name" value="Thioredoxin_10"/>
</dbReference>
<keyword evidence="2" id="KW-0472">Membrane</keyword>
<dbReference type="GO" id="GO:0016491">
    <property type="term" value="F:oxidoreductase activity"/>
    <property type="evidence" value="ECO:0007669"/>
    <property type="project" value="InterPro"/>
</dbReference>
<keyword evidence="2" id="KW-1133">Transmembrane helix</keyword>
<dbReference type="SUPFAM" id="SSF52833">
    <property type="entry name" value="Thioredoxin-like"/>
    <property type="match status" value="1"/>
</dbReference>
<dbReference type="KEGG" id="parq:DSM112329_00862"/>
<evidence type="ECO:0000256" key="1">
    <source>
        <dbReference type="SAM" id="MobiDB-lite"/>
    </source>
</evidence>
<dbReference type="PANTHER" id="PTHR42852:SF13">
    <property type="entry name" value="PROTEIN DIPZ"/>
    <property type="match status" value="1"/>
</dbReference>
<dbReference type="InterPro" id="IPR050553">
    <property type="entry name" value="Thioredoxin_ResA/DsbE_sf"/>
</dbReference>
<gene>
    <name evidence="4" type="primary">dipZ_1</name>
    <name evidence="4" type="ORF">DSM112329_00862</name>
</gene>
<dbReference type="PANTHER" id="PTHR42852">
    <property type="entry name" value="THIOL:DISULFIDE INTERCHANGE PROTEIN DSBE"/>
    <property type="match status" value="1"/>
</dbReference>
<feature type="transmembrane region" description="Helical" evidence="2">
    <location>
        <begin position="43"/>
        <end position="62"/>
    </location>
</feature>
<feature type="domain" description="Thioredoxin" evidence="3">
    <location>
        <begin position="291"/>
        <end position="436"/>
    </location>
</feature>
<dbReference type="InterPro" id="IPR036249">
    <property type="entry name" value="Thioredoxin-like_sf"/>
</dbReference>
<feature type="transmembrane region" description="Helical" evidence="2">
    <location>
        <begin position="153"/>
        <end position="172"/>
    </location>
</feature>
<evidence type="ECO:0000259" key="3">
    <source>
        <dbReference type="PROSITE" id="PS51352"/>
    </source>
</evidence>
<dbReference type="Pfam" id="PF08534">
    <property type="entry name" value="Redoxin"/>
    <property type="match status" value="1"/>
</dbReference>
<dbReference type="InterPro" id="IPR013766">
    <property type="entry name" value="Thioredoxin_domain"/>
</dbReference>
<feature type="transmembrane region" description="Helical" evidence="2">
    <location>
        <begin position="116"/>
        <end position="141"/>
    </location>
</feature>
<feature type="region of interest" description="Disordered" evidence="1">
    <location>
        <begin position="249"/>
        <end position="282"/>
    </location>
</feature>
<feature type="transmembrane region" description="Helical" evidence="2">
    <location>
        <begin position="74"/>
        <end position="96"/>
    </location>
</feature>
<organism evidence="4">
    <name type="scientific">Paraconexibacter sp. AEG42_29</name>
    <dbReference type="NCBI Taxonomy" id="2997339"/>
    <lineage>
        <taxon>Bacteria</taxon>
        <taxon>Bacillati</taxon>
        <taxon>Actinomycetota</taxon>
        <taxon>Thermoleophilia</taxon>
        <taxon>Solirubrobacterales</taxon>
        <taxon>Paraconexibacteraceae</taxon>
        <taxon>Paraconexibacter</taxon>
    </lineage>
</organism>
<dbReference type="CDD" id="cd03012">
    <property type="entry name" value="TlpA_like_DipZ_like"/>
    <property type="match status" value="1"/>
</dbReference>
<dbReference type="AlphaFoldDB" id="A0AAU7AQW9"/>
<proteinExistence type="predicted"/>
<evidence type="ECO:0000256" key="2">
    <source>
        <dbReference type="SAM" id="Phobius"/>
    </source>
</evidence>
<dbReference type="RefSeq" id="WP_354700582.1">
    <property type="nucleotide sequence ID" value="NZ_CP114014.1"/>
</dbReference>